<evidence type="ECO:0000256" key="3">
    <source>
        <dbReference type="ARBA" id="ARBA00022723"/>
    </source>
</evidence>
<evidence type="ECO:0000313" key="5">
    <source>
        <dbReference type="EMBL" id="MEV8468660.1"/>
    </source>
</evidence>
<reference evidence="5 6" key="1">
    <citation type="submission" date="2024-07" db="EMBL/GenBank/DDBJ databases">
        <authorList>
            <person name="Kang M."/>
        </authorList>
    </citation>
    <scope>NUCLEOTIDE SEQUENCE [LARGE SCALE GENOMIC DNA]</scope>
    <source>
        <strain evidence="5 6">DFM31</strain>
    </source>
</reference>
<dbReference type="SUPFAM" id="SSF46458">
    <property type="entry name" value="Globin-like"/>
    <property type="match status" value="1"/>
</dbReference>
<dbReference type="InterPro" id="IPR012292">
    <property type="entry name" value="Globin/Proto"/>
</dbReference>
<dbReference type="CDD" id="cd00454">
    <property type="entry name" value="TrHb1_N"/>
    <property type="match status" value="1"/>
</dbReference>
<name>A0ABV3LC48_9RHOB</name>
<dbReference type="InterPro" id="IPR009050">
    <property type="entry name" value="Globin-like_sf"/>
</dbReference>
<organism evidence="5 6">
    <name type="scientific">Meridianimarinicoccus marinus</name>
    <dbReference type="NCBI Taxonomy" id="3231483"/>
    <lineage>
        <taxon>Bacteria</taxon>
        <taxon>Pseudomonadati</taxon>
        <taxon>Pseudomonadota</taxon>
        <taxon>Alphaproteobacteria</taxon>
        <taxon>Rhodobacterales</taxon>
        <taxon>Paracoccaceae</taxon>
        <taxon>Meridianimarinicoccus</taxon>
    </lineage>
</organism>
<dbReference type="RefSeq" id="WP_366194621.1">
    <property type="nucleotide sequence ID" value="NZ_JBFBVU010000035.1"/>
</dbReference>
<evidence type="ECO:0000256" key="1">
    <source>
        <dbReference type="ARBA" id="ARBA00022448"/>
    </source>
</evidence>
<dbReference type="Pfam" id="PF01152">
    <property type="entry name" value="Bac_globin"/>
    <property type="match status" value="1"/>
</dbReference>
<dbReference type="Proteomes" id="UP001553161">
    <property type="component" value="Unassembled WGS sequence"/>
</dbReference>
<dbReference type="EMBL" id="JBFBVU010000035">
    <property type="protein sequence ID" value="MEV8468660.1"/>
    <property type="molecule type" value="Genomic_DNA"/>
</dbReference>
<proteinExistence type="predicted"/>
<dbReference type="Gene3D" id="1.10.490.10">
    <property type="entry name" value="Globins"/>
    <property type="match status" value="1"/>
</dbReference>
<keyword evidence="1" id="KW-0813">Transport</keyword>
<gene>
    <name evidence="5" type="ORF">AB0T83_17990</name>
</gene>
<keyword evidence="6" id="KW-1185">Reference proteome</keyword>
<keyword evidence="3" id="KW-0479">Metal-binding</keyword>
<protein>
    <submittedName>
        <fullName evidence="5">Group 1 truncated hemoglobin</fullName>
    </submittedName>
</protein>
<accession>A0ABV3LC48</accession>
<evidence type="ECO:0000256" key="2">
    <source>
        <dbReference type="ARBA" id="ARBA00022617"/>
    </source>
</evidence>
<evidence type="ECO:0000313" key="6">
    <source>
        <dbReference type="Proteomes" id="UP001553161"/>
    </source>
</evidence>
<comment type="caution">
    <text evidence="5">The sequence shown here is derived from an EMBL/GenBank/DDBJ whole genome shotgun (WGS) entry which is preliminary data.</text>
</comment>
<sequence length="119" mass="13476">MEKTLYDKYGGFSTVSRIVMSLYEKLLEDDDLGPFFDDVDMPKLIDHQTKFVASLMGGPASFTDTHIERAHRNMTIADSHFDRLKTLVDDTLAEFDVDAEDIQTVLGAFEARRTLLVKA</sequence>
<keyword evidence="4" id="KW-0408">Iron</keyword>
<dbReference type="InterPro" id="IPR001486">
    <property type="entry name" value="Hemoglobin_trunc"/>
</dbReference>
<evidence type="ECO:0000256" key="4">
    <source>
        <dbReference type="ARBA" id="ARBA00023004"/>
    </source>
</evidence>
<keyword evidence="2" id="KW-0349">Heme</keyword>